<keyword evidence="1" id="KW-0812">Transmembrane</keyword>
<feature type="transmembrane region" description="Helical" evidence="1">
    <location>
        <begin position="350"/>
        <end position="369"/>
    </location>
</feature>
<accession>A0ABZ0UHX1</accession>
<feature type="transmembrane region" description="Helical" evidence="1">
    <location>
        <begin position="20"/>
        <end position="41"/>
    </location>
</feature>
<feature type="transmembrane region" description="Helical" evidence="1">
    <location>
        <begin position="53"/>
        <end position="74"/>
    </location>
</feature>
<evidence type="ECO:0000313" key="3">
    <source>
        <dbReference type="Proteomes" id="UP001325248"/>
    </source>
</evidence>
<feature type="transmembrane region" description="Helical" evidence="1">
    <location>
        <begin position="477"/>
        <end position="499"/>
    </location>
</feature>
<keyword evidence="3" id="KW-1185">Reference proteome</keyword>
<keyword evidence="1" id="KW-1133">Transmembrane helix</keyword>
<proteinExistence type="predicted"/>
<feature type="transmembrane region" description="Helical" evidence="1">
    <location>
        <begin position="250"/>
        <end position="272"/>
    </location>
</feature>
<feature type="transmembrane region" description="Helical" evidence="1">
    <location>
        <begin position="203"/>
        <end position="224"/>
    </location>
</feature>
<keyword evidence="1" id="KW-0472">Membrane</keyword>
<protein>
    <recommendedName>
        <fullName evidence="4">AGZA family xanthine/uracil permease-like MFS transporter</fullName>
    </recommendedName>
</protein>
<feature type="transmembrane region" description="Helical" evidence="1">
    <location>
        <begin position="453"/>
        <end position="471"/>
    </location>
</feature>
<dbReference type="Proteomes" id="UP001325248">
    <property type="component" value="Chromosome"/>
</dbReference>
<evidence type="ECO:0000256" key="1">
    <source>
        <dbReference type="SAM" id="Phobius"/>
    </source>
</evidence>
<feature type="transmembrane region" description="Helical" evidence="1">
    <location>
        <begin position="86"/>
        <end position="108"/>
    </location>
</feature>
<feature type="transmembrane region" description="Helical" evidence="1">
    <location>
        <begin position="171"/>
        <end position="191"/>
    </location>
</feature>
<dbReference type="EMBL" id="CP136422">
    <property type="protein sequence ID" value="WPX74901.1"/>
    <property type="molecule type" value="Genomic_DNA"/>
</dbReference>
<feature type="transmembrane region" description="Helical" evidence="1">
    <location>
        <begin position="420"/>
        <end position="441"/>
    </location>
</feature>
<reference evidence="2" key="1">
    <citation type="submission" date="2023-10" db="EMBL/GenBank/DDBJ databases">
        <title>Genome sequence of Blautia coccoides DSM 935.</title>
        <authorList>
            <person name="Boeer T."/>
            <person name="Bengelsdorf F.R."/>
            <person name="Daniel R."/>
            <person name="Poehlein A."/>
        </authorList>
    </citation>
    <scope>NUCLEOTIDE SEQUENCE [LARGE SCALE GENOMIC DNA]</scope>
    <source>
        <strain evidence="2">DSM 935</strain>
    </source>
</reference>
<name>A0ABZ0UHX1_9FIRM</name>
<gene>
    <name evidence="2" type="ORF">BLCOC_32580</name>
</gene>
<evidence type="ECO:0000313" key="2">
    <source>
        <dbReference type="EMBL" id="WPX74901.1"/>
    </source>
</evidence>
<sequence length="513" mass="56247">MEKVLGWKYRYFGKGDWEAFFGLFGDVFSKIAAIVGVLYLTEGFPAEIVMGKILPGIAVGSISGCLIYFGEAYFLGKKEGRTDVTALPFGVSSTQVFAWLFLILVPIYRKTGDAVMAWQIALAACFLGGIIEVLGGFVSRYLVRYIPNSALMGNMAAGALVWLSFNGFVTVFQAPVISVLPLFLLILAFRVKRPFVKGIPNTLVILVLGGVLAWITGYCSTQSFRESLDFVGFYPPSLTVTDVFEGFGKIGPYLSIIVPLQIANFISTMQAVQSAAMSGDRYPVKRSMILDGMTTIVSSFTGSPFPTSVYYGHPGWKKIGTRSGYTLCMAVMYLTCFFGIPLMILEIVPYEVIIILLVFVGLTVASEVVDNLEKEYSSVIFVSLFPILAQYICNLINDVLSVAGTSVAEIGLEKFGDAGVAVYAFQVLSYGAFASSLLYAAWMAYIYRRRFKAAGFTAILLAVLSAMGFIHCEQMSWLPRTGVMFSVIYLAVGAGCFFAEHREKKKLFEKIQI</sequence>
<evidence type="ECO:0008006" key="4">
    <source>
        <dbReference type="Google" id="ProtNLM"/>
    </source>
</evidence>
<dbReference type="PANTHER" id="PTHR31610:SF0">
    <property type="entry name" value="SLC26A_SULP TRANSPORTER DOMAIN-CONTAINING PROTEIN"/>
    <property type="match status" value="1"/>
</dbReference>
<feature type="transmembrane region" description="Helical" evidence="1">
    <location>
        <begin position="376"/>
        <end position="400"/>
    </location>
</feature>
<feature type="transmembrane region" description="Helical" evidence="1">
    <location>
        <begin position="114"/>
        <end position="138"/>
    </location>
</feature>
<dbReference type="PANTHER" id="PTHR31610">
    <property type="entry name" value="SLR0360 PROTEIN"/>
    <property type="match status" value="1"/>
</dbReference>
<feature type="transmembrane region" description="Helical" evidence="1">
    <location>
        <begin position="145"/>
        <end position="165"/>
    </location>
</feature>
<feature type="transmembrane region" description="Helical" evidence="1">
    <location>
        <begin position="324"/>
        <end position="344"/>
    </location>
</feature>
<organism evidence="2 3">
    <name type="scientific">Blautia producta</name>
    <dbReference type="NCBI Taxonomy" id="33035"/>
    <lineage>
        <taxon>Bacteria</taxon>
        <taxon>Bacillati</taxon>
        <taxon>Bacillota</taxon>
        <taxon>Clostridia</taxon>
        <taxon>Lachnospirales</taxon>
        <taxon>Lachnospiraceae</taxon>
        <taxon>Blautia</taxon>
    </lineage>
</organism>